<dbReference type="AlphaFoldDB" id="A0A7R8CIW0"/>
<gene>
    <name evidence="1" type="ORF">LSAA_3056</name>
</gene>
<dbReference type="Proteomes" id="UP000675881">
    <property type="component" value="Chromosome 11"/>
</dbReference>
<dbReference type="OrthoDB" id="10693924at2759"/>
<proteinExistence type="predicted"/>
<evidence type="ECO:0000313" key="1">
    <source>
        <dbReference type="EMBL" id="CAF2805187.1"/>
    </source>
</evidence>
<protein>
    <submittedName>
        <fullName evidence="1">(salmon louse) hypothetical protein</fullName>
    </submittedName>
</protein>
<name>A0A7R8CIW0_LEPSM</name>
<reference evidence="1" key="1">
    <citation type="submission" date="2021-02" db="EMBL/GenBank/DDBJ databases">
        <authorList>
            <person name="Bekaert M."/>
        </authorList>
    </citation>
    <scope>NUCLEOTIDE SEQUENCE</scope>
    <source>
        <strain evidence="1">IoA-00</strain>
    </source>
</reference>
<sequence length="303" mass="34692">MERRISKHVLGFKTYERNKNFDFFEIGLGYLSGVLFMKNKNADYEFFSRPFSNSCWVVISSIVGFSILFAIGLSIRVEDSMETYCFRTLVTSLAFFFVLLNAYYGGAMTMFFTTEVTVPFETMADVMRNPDWSVIFTDGEGISLRSRLPKGNKGVDEYWAKVEKDSSPFTVPSIMDGLKKAKMERVVYHKDLNTIFYQISTSHKYRRDFGDLSVIDNKMARYYCILPLHSPLTSSFSLMNIGIMENGIRHQAVLTWFKPYSIGDKGVDLMYLSIGQMSSLFLILVGAAFLSLLTLGIEFFFCK</sequence>
<accession>A0A7R8CIW0</accession>
<keyword evidence="2" id="KW-1185">Reference proteome</keyword>
<organism evidence="1 2">
    <name type="scientific">Lepeophtheirus salmonis</name>
    <name type="common">Salmon louse</name>
    <name type="synonym">Caligus salmonis</name>
    <dbReference type="NCBI Taxonomy" id="72036"/>
    <lineage>
        <taxon>Eukaryota</taxon>
        <taxon>Metazoa</taxon>
        <taxon>Ecdysozoa</taxon>
        <taxon>Arthropoda</taxon>
        <taxon>Crustacea</taxon>
        <taxon>Multicrustacea</taxon>
        <taxon>Hexanauplia</taxon>
        <taxon>Copepoda</taxon>
        <taxon>Siphonostomatoida</taxon>
        <taxon>Caligidae</taxon>
        <taxon>Lepeophtheirus</taxon>
    </lineage>
</organism>
<dbReference type="EMBL" id="HG994590">
    <property type="protein sequence ID" value="CAF2805187.1"/>
    <property type="molecule type" value="Genomic_DNA"/>
</dbReference>
<evidence type="ECO:0000313" key="2">
    <source>
        <dbReference type="Proteomes" id="UP000675881"/>
    </source>
</evidence>